<dbReference type="AlphaFoldDB" id="D3G1Z9"/>
<dbReference type="HOGENOM" id="CLU_835890_0_0_9"/>
<geneLocation type="plasmid" evidence="3 4">
    <name>pBpOF4-02</name>
</geneLocation>
<evidence type="ECO:0008006" key="5">
    <source>
        <dbReference type="Google" id="ProtNLM"/>
    </source>
</evidence>
<name>D3G1Z9_ALKPO</name>
<keyword evidence="2" id="KW-0812">Transmembrane</keyword>
<evidence type="ECO:0000256" key="2">
    <source>
        <dbReference type="SAM" id="Phobius"/>
    </source>
</evidence>
<sequence length="351" mass="39911">MKKLLKAMKEKKTSYKGVSKTSTPPSQRKVAFSKTKTRKVASYAVFGVMMVSLLFNVIHFSKLQSIRNTVQASYEEMEQQVSNVQTEDILESPLLNVYTRDFVSEYINISADEEEREQRLDELERYFVSGFDVSSLEDTSEFAGSRNVTSIRLLDIKRAGQNEANVHYLVAYDIKETEEVEKEVTKEEGEGEDKKEVTETVMEEEERVTSHDIEMVIPLTTDGEGFAITGYPSLANSHMKSTIQYEPSALEGADTTSQEREVLGDFLTEFFTSYGISDETLAFMANVDRGLSHKVYQEHQIMESVKDSDNGEFVVRVNVTYRDQETSIAAIHSFHMSISEENGRFFVQSIQ</sequence>
<dbReference type="KEGG" id="bpf:BpOF4_21899"/>
<keyword evidence="2" id="KW-0472">Membrane</keyword>
<dbReference type="Gene3D" id="3.10.450.540">
    <property type="match status" value="2"/>
</dbReference>
<feature type="region of interest" description="Disordered" evidence="1">
    <location>
        <begin position="182"/>
        <end position="208"/>
    </location>
</feature>
<dbReference type="InterPro" id="IPR035628">
    <property type="entry name" value="TcpC_C"/>
</dbReference>
<organism evidence="3 4">
    <name type="scientific">Alkalihalophilus pseudofirmus (strain ATCC BAA-2126 / JCM 17055 / OF4)</name>
    <name type="common">Bacillus pseudofirmus</name>
    <dbReference type="NCBI Taxonomy" id="398511"/>
    <lineage>
        <taxon>Bacteria</taxon>
        <taxon>Bacillati</taxon>
        <taxon>Bacillota</taxon>
        <taxon>Bacilli</taxon>
        <taxon>Bacillales</taxon>
        <taxon>Bacillaceae</taxon>
        <taxon>Alkalihalophilus</taxon>
    </lineage>
</organism>
<feature type="compositionally biased region" description="Basic and acidic residues" evidence="1">
    <location>
        <begin position="182"/>
        <end position="198"/>
    </location>
</feature>
<keyword evidence="2" id="KW-1133">Transmembrane helix</keyword>
<dbReference type="Proteomes" id="UP000001544">
    <property type="component" value="Plasmid pBpOF4-02"/>
</dbReference>
<evidence type="ECO:0000313" key="3">
    <source>
        <dbReference type="EMBL" id="ADC52375.1"/>
    </source>
</evidence>
<keyword evidence="3" id="KW-0614">Plasmid</keyword>
<dbReference type="EMBL" id="CP001880">
    <property type="protein sequence ID" value="ADC52375.1"/>
    <property type="molecule type" value="Genomic_DNA"/>
</dbReference>
<dbReference type="CDD" id="cd16386">
    <property type="entry name" value="TcpC_N"/>
    <property type="match status" value="1"/>
</dbReference>
<dbReference type="Pfam" id="PF12642">
    <property type="entry name" value="TpcC"/>
    <property type="match status" value="1"/>
</dbReference>
<accession>D3G1Z9</accession>
<keyword evidence="4" id="KW-1185">Reference proteome</keyword>
<dbReference type="InterPro" id="IPR024735">
    <property type="entry name" value="TcpC"/>
</dbReference>
<dbReference type="CDD" id="cd16428">
    <property type="entry name" value="TcpC_C"/>
    <property type="match status" value="1"/>
</dbReference>
<dbReference type="RefSeq" id="WP_012961277.1">
    <property type="nucleotide sequence ID" value="NC_013793.1"/>
</dbReference>
<reference evidence="3 4" key="1">
    <citation type="journal article" date="2011" name="Environ. Microbiol.">
        <title>Genome of alkaliphilic Bacillus pseudofirmus OF4 reveals adaptations that support the ability to grow in an external pH range from 7.5 to 11.4.</title>
        <authorList>
            <person name="Janto B."/>
            <person name="Ahmed A."/>
            <person name="Ito M."/>
            <person name="Liu J."/>
            <person name="Hicks D.B."/>
            <person name="Pagni S."/>
            <person name="Fackelmayer O.J."/>
            <person name="Smith T.A."/>
            <person name="Earl J."/>
            <person name="Elbourne L.D."/>
            <person name="Hassan K."/>
            <person name="Paulsen I.T."/>
            <person name="Kolsto A.B."/>
            <person name="Tourasse N.J."/>
            <person name="Ehrlich G.D."/>
            <person name="Boissy R."/>
            <person name="Ivey D.M."/>
            <person name="Li G."/>
            <person name="Xue Y."/>
            <person name="Ma Y."/>
            <person name="Hu F.Z."/>
            <person name="Krulwich T.A."/>
        </authorList>
    </citation>
    <scope>NUCLEOTIDE SEQUENCE [LARGE SCALE GENOMIC DNA]</scope>
    <source>
        <strain evidence="4">ATCC BAA-2126 / JCM 17055 / OF4</strain>
    </source>
</reference>
<protein>
    <recommendedName>
        <fullName evidence="5">Conjugal transfer protein</fullName>
    </recommendedName>
</protein>
<gene>
    <name evidence="3" type="ordered locus">BpOF4_21899</name>
</gene>
<proteinExistence type="predicted"/>
<evidence type="ECO:0000256" key="1">
    <source>
        <dbReference type="SAM" id="MobiDB-lite"/>
    </source>
</evidence>
<feature type="transmembrane region" description="Helical" evidence="2">
    <location>
        <begin position="40"/>
        <end position="60"/>
    </location>
</feature>
<evidence type="ECO:0000313" key="4">
    <source>
        <dbReference type="Proteomes" id="UP000001544"/>
    </source>
</evidence>